<name>A0A2S6HPW1_9FIRM</name>
<dbReference type="EMBL" id="PTJA01000009">
    <property type="protein sequence ID" value="PPK79605.1"/>
    <property type="molecule type" value="Genomic_DNA"/>
</dbReference>
<evidence type="ECO:0000313" key="2">
    <source>
        <dbReference type="EMBL" id="PPK79605.1"/>
    </source>
</evidence>
<evidence type="ECO:0000313" key="3">
    <source>
        <dbReference type="Proteomes" id="UP000237749"/>
    </source>
</evidence>
<protein>
    <submittedName>
        <fullName evidence="2">Uncharacterized protein</fullName>
    </submittedName>
</protein>
<reference evidence="2 3" key="1">
    <citation type="submission" date="2018-02" db="EMBL/GenBank/DDBJ databases">
        <title>Genomic Encyclopedia of Archaeal and Bacterial Type Strains, Phase II (KMG-II): from individual species to whole genera.</title>
        <authorList>
            <person name="Goeker M."/>
        </authorList>
    </citation>
    <scope>NUCLEOTIDE SEQUENCE [LARGE SCALE GENOMIC DNA]</scope>
    <source>
        <strain evidence="2 3">DSM 3808</strain>
    </source>
</reference>
<gene>
    <name evidence="2" type="ORF">BXY41_10983</name>
</gene>
<feature type="transmembrane region" description="Helical" evidence="1">
    <location>
        <begin position="6"/>
        <end position="26"/>
    </location>
</feature>
<accession>A0A2S6HPW1</accession>
<dbReference type="RefSeq" id="WP_104438027.1">
    <property type="nucleotide sequence ID" value="NZ_PTJA01000009.1"/>
</dbReference>
<organism evidence="2 3">
    <name type="scientific">Lacrimispora xylanisolvens</name>
    <dbReference type="NCBI Taxonomy" id="384636"/>
    <lineage>
        <taxon>Bacteria</taxon>
        <taxon>Bacillati</taxon>
        <taxon>Bacillota</taxon>
        <taxon>Clostridia</taxon>
        <taxon>Lachnospirales</taxon>
        <taxon>Lachnospiraceae</taxon>
        <taxon>Lacrimispora</taxon>
    </lineage>
</organism>
<sequence length="251" mass="28948">MIQSKTWKIVTLVLLIIAAVLIYMFCGDMKEFEDRIPSVEKTQFIDHGDDWRDLRYGEMIPVYRKGVKLYMEVYNTVNSNELPEDLWEKIDTDTLAKEYGAMAVLANGPRHWVVNKIEAGSMSRDGKIANFGGIEMTQRAKLHTTIFHGNLGSKKYTEHVVNRETTYYYLKGNMVYELISPAGDVYRMQSYSQQADPNLTIEDLETLGDKLDLPDGWTYRARVLDEDSKLTADGKAYIINDELLNTYQKMR</sequence>
<keyword evidence="1" id="KW-0812">Transmembrane</keyword>
<dbReference type="OrthoDB" id="4717578at2"/>
<evidence type="ECO:0000256" key="1">
    <source>
        <dbReference type="SAM" id="Phobius"/>
    </source>
</evidence>
<keyword evidence="1" id="KW-0472">Membrane</keyword>
<dbReference type="AlphaFoldDB" id="A0A2S6HPW1"/>
<dbReference type="Proteomes" id="UP000237749">
    <property type="component" value="Unassembled WGS sequence"/>
</dbReference>
<keyword evidence="3" id="KW-1185">Reference proteome</keyword>
<proteinExistence type="predicted"/>
<comment type="caution">
    <text evidence="2">The sequence shown here is derived from an EMBL/GenBank/DDBJ whole genome shotgun (WGS) entry which is preliminary data.</text>
</comment>
<keyword evidence="1" id="KW-1133">Transmembrane helix</keyword>